<keyword evidence="3" id="KW-1185">Reference proteome</keyword>
<feature type="compositionally biased region" description="Low complexity" evidence="1">
    <location>
        <begin position="756"/>
        <end position="765"/>
    </location>
</feature>
<feature type="compositionally biased region" description="Acidic residues" evidence="1">
    <location>
        <begin position="676"/>
        <end position="688"/>
    </location>
</feature>
<evidence type="ECO:0000313" key="3">
    <source>
        <dbReference type="Proteomes" id="UP000325780"/>
    </source>
</evidence>
<feature type="compositionally biased region" description="Basic and acidic residues" evidence="1">
    <location>
        <begin position="520"/>
        <end position="565"/>
    </location>
</feature>
<feature type="compositionally biased region" description="Acidic residues" evidence="1">
    <location>
        <begin position="154"/>
        <end position="166"/>
    </location>
</feature>
<feature type="compositionally biased region" description="Basic and acidic residues" evidence="1">
    <location>
        <begin position="264"/>
        <end position="278"/>
    </location>
</feature>
<feature type="compositionally biased region" description="Acidic residues" evidence="1">
    <location>
        <begin position="113"/>
        <end position="124"/>
    </location>
</feature>
<reference evidence="2 3" key="1">
    <citation type="submission" date="2019-04" db="EMBL/GenBank/DDBJ databases">
        <title>Friends and foes A comparative genomics study of 23 Aspergillus species from section Flavi.</title>
        <authorList>
            <consortium name="DOE Joint Genome Institute"/>
            <person name="Kjaerbolling I."/>
            <person name="Vesth T."/>
            <person name="Frisvad J.C."/>
            <person name="Nybo J.L."/>
            <person name="Theobald S."/>
            <person name="Kildgaard S."/>
            <person name="Isbrandt T."/>
            <person name="Kuo A."/>
            <person name="Sato A."/>
            <person name="Lyhne E.K."/>
            <person name="Kogle M.E."/>
            <person name="Wiebenga A."/>
            <person name="Kun R.S."/>
            <person name="Lubbers R.J."/>
            <person name="Makela M.R."/>
            <person name="Barry K."/>
            <person name="Chovatia M."/>
            <person name="Clum A."/>
            <person name="Daum C."/>
            <person name="Haridas S."/>
            <person name="He G."/>
            <person name="LaButti K."/>
            <person name="Lipzen A."/>
            <person name="Mondo S."/>
            <person name="Riley R."/>
            <person name="Salamov A."/>
            <person name="Simmons B.A."/>
            <person name="Magnuson J.K."/>
            <person name="Henrissat B."/>
            <person name="Mortensen U.H."/>
            <person name="Larsen T.O."/>
            <person name="Devries R.P."/>
            <person name="Grigoriev I.V."/>
            <person name="Machida M."/>
            <person name="Baker S.E."/>
            <person name="Andersen M.R."/>
        </authorList>
    </citation>
    <scope>NUCLEOTIDE SEQUENCE [LARGE SCALE GENOMIC DNA]</scope>
    <source>
        <strain evidence="2 3">IBT 18842</strain>
    </source>
</reference>
<accession>A0A5N6TT21</accession>
<feature type="compositionally biased region" description="Basic and acidic residues" evidence="1">
    <location>
        <begin position="663"/>
        <end position="672"/>
    </location>
</feature>
<evidence type="ECO:0000313" key="2">
    <source>
        <dbReference type="EMBL" id="KAE8149447.1"/>
    </source>
</evidence>
<dbReference type="EMBL" id="ML742123">
    <property type="protein sequence ID" value="KAE8149447.1"/>
    <property type="molecule type" value="Genomic_DNA"/>
</dbReference>
<dbReference type="InterPro" id="IPR018822">
    <property type="entry name" value="UPF0646"/>
</dbReference>
<feature type="compositionally biased region" description="Basic and acidic residues" evidence="1">
    <location>
        <begin position="206"/>
        <end position="237"/>
    </location>
</feature>
<feature type="compositionally biased region" description="Acidic residues" evidence="1">
    <location>
        <begin position="766"/>
        <end position="793"/>
    </location>
</feature>
<dbReference type="Pfam" id="PF10336">
    <property type="entry name" value="DUF2420"/>
    <property type="match status" value="1"/>
</dbReference>
<feature type="region of interest" description="Disordered" evidence="1">
    <location>
        <begin position="463"/>
        <end position="829"/>
    </location>
</feature>
<evidence type="ECO:0000256" key="1">
    <source>
        <dbReference type="SAM" id="MobiDB-lite"/>
    </source>
</evidence>
<protein>
    <submittedName>
        <fullName evidence="2">Uncharacterized protein</fullName>
    </submittedName>
</protein>
<proteinExistence type="predicted"/>
<feature type="region of interest" description="Disordered" evidence="1">
    <location>
        <begin position="87"/>
        <end position="281"/>
    </location>
</feature>
<dbReference type="OrthoDB" id="5339076at2759"/>
<organism evidence="2 3">
    <name type="scientific">Aspergillus avenaceus</name>
    <dbReference type="NCBI Taxonomy" id="36643"/>
    <lineage>
        <taxon>Eukaryota</taxon>
        <taxon>Fungi</taxon>
        <taxon>Dikarya</taxon>
        <taxon>Ascomycota</taxon>
        <taxon>Pezizomycotina</taxon>
        <taxon>Eurotiomycetes</taxon>
        <taxon>Eurotiomycetidae</taxon>
        <taxon>Eurotiales</taxon>
        <taxon>Aspergillaceae</taxon>
        <taxon>Aspergillus</taxon>
        <taxon>Aspergillus subgen. Circumdati</taxon>
    </lineage>
</organism>
<sequence length="829" mass="92198">MTTAPSITFSTMEPPAIDDTMEMASPYQGHVDDFDIDLDVMDDQASNTDKDMMADDEYQDLPHGNDLEVTGANDADMIDDVAEPTMTDADDQYAETNYSVEMQYGAEKTYETEMLEDDYDEDIDATVPEYQEEPAKALEEPTESQQEPTTQEREIEEGEINDEESSDGQPTPEPSNDTELDTNHQLDDVPQEDSEQYHLENQLDSQRPEEDQLDSEHGHKSIDETNQADRVDLKEAIDDPEGNFTSAEQSVSHGDSPSEAQPTADEHKETVVDQKEGEVVDDVQEQKTVAAGENDGEHDPAKESLYPVRVYYQDNEISLFPPREGDSSETFFLEDESVAYEPLGKLFESCRGVLHEHVEDNEVLIMDVDALNIQLAEDSVHISKVTLFQVVDLYLQLCHNDGIEEPEPLYLTLSTRLTISAEVSDLLVAASEGKGLSEIHSWDGYYEAEPASAENFEVDDQETIPNDQQDDTSSQDDHNPESVQMSEAAPEAHEHGEPSEIQPNEPEHENYDASAPSSDHAAEEQAEVHDQGEAQQDSRSEHEYPNVDNHQSPKDGYYDSEEHTESTATVTHLPATDLTDGQQQADGSIDISYDDQDHESTPGEPYVLEGTGDEHYPEEEIYQETDHTTYTIDNTENEDKTADQEQDNGVNEPVLEDPEEELLEHYEDHYPAAEDASQDQEEETEEIFPGDGLEALPELDNTTSDLSKSNAQSTSKLADDSLNATDDLPETPRETAAVADEPVDDTNPSGELGLIEDTTASTAQEATEELPFDDDEDYLDLGIDEDLDAPDEETGAKSPGPASTKRHREPEDEFELAESPSDAKRSRSS</sequence>
<feature type="compositionally biased region" description="Polar residues" evidence="1">
    <location>
        <begin position="243"/>
        <end position="261"/>
    </location>
</feature>
<name>A0A5N6TT21_ASPAV</name>
<gene>
    <name evidence="2" type="ORF">BDV25DRAFT_2773</name>
</gene>
<feature type="compositionally biased region" description="Polar residues" evidence="1">
    <location>
        <begin position="700"/>
        <end position="716"/>
    </location>
</feature>
<dbReference type="AlphaFoldDB" id="A0A5N6TT21"/>
<feature type="compositionally biased region" description="Acidic residues" evidence="1">
    <location>
        <begin position="463"/>
        <end position="474"/>
    </location>
</feature>
<dbReference type="Proteomes" id="UP000325780">
    <property type="component" value="Unassembled WGS sequence"/>
</dbReference>